<reference evidence="1 2" key="1">
    <citation type="submission" date="2019-03" db="EMBL/GenBank/DDBJ databases">
        <authorList>
            <person name="Sebastian G."/>
            <person name="Baumann P."/>
            <person name="Ruckert C."/>
            <person name="Kalinowski J."/>
            <person name="Nebel B."/>
            <person name="Takors R."/>
            <person name="Blombach B."/>
        </authorList>
    </citation>
    <scope>NUCLEOTIDE SEQUENCE [LARGE SCALE GENOMIC DNA]</scope>
    <source>
        <strain evidence="1 2">DSM 1084</strain>
    </source>
</reference>
<protein>
    <submittedName>
        <fullName evidence="1">Uncharacterized protein</fullName>
    </submittedName>
</protein>
<keyword evidence="2" id="KW-1185">Reference proteome</keyword>
<evidence type="ECO:0000313" key="2">
    <source>
        <dbReference type="Proteomes" id="UP000293912"/>
    </source>
</evidence>
<dbReference type="RefSeq" id="WP_133155366.1">
    <property type="nucleotide sequence ID" value="NZ_CP037867.1"/>
</dbReference>
<sequence length="843" mass="91769">MASDEQVLLMSNQLQAFELKTLLLTPKVHPVTTAAAQAPVPVSPDGSLQPQVLYEASDDAGARYQLPRYEWNTVGGRHTSRLRLRTADDDPLGPLGWLNIELLAVHAVDARFAMRTLEHTATLRLGYEMPVVAAADPAPPTWEGQWENTDAATRGMTRLLIGRRADGGWFMHGFGKCHPSDCDWGETTAMPSGDALTGVYAFGFKVTTLTARRSGQTLVVDVLDDYTDADGRTDRLSNYVMARSVAAAPAQPLIWEALGPLNPLGGSMHRCTLPFHAQEDYDRIHQIITSPVHRARLEVVCKATIGQRTWQQWWLHDRPAVAPLQPDIDMVRISPAVLSTLRTQPLAVAAAGPRMPAIASLRADRASTATRALARGVRRPHHNPDLDEALSREETARVLRTLPRRVAIDKKGRPVLVRREVECTQSLACTFDPQADGYMLDAPRDPSQAHVLFKHDLVAEGQSVTFFQDSLVRDQVYYEPQEFRLARSDASPFLPSLVFAITDVATESEALSYRVRLAFQARPHLGQAFLLLARQRFGPAARLTALTPRSARLTLGVPTADGAPPALQERPDAVIRFDEGITDELSLDEAQFVRLAAAFQSPAGIGMQGWVTATISDGTQVDIPLVVSLKDNTGSVFDPQLLRPDPDGVPGHHVVTLRNRIESPVRVNGVHPQELGVWTDPATGVAQTVTVRPLELPPVAAVAPGQTLDLRLAVEPAAFPLLSVSPALDLDIQPDLARLMGQLTVTEAFTEATFEVQVSASPLFFGPGALTSLRVKFDDGPVVTLDAGTLVQTVSLRKPVVARILGLEPGYRYRLVAVDARGGERVHDGLAGVGHLQVTLPQE</sequence>
<dbReference type="EMBL" id="CP037867">
    <property type="protein sequence ID" value="QBM26062.1"/>
    <property type="molecule type" value="Genomic_DNA"/>
</dbReference>
<organism evidence="1 2">
    <name type="scientific">Hydrogenophaga pseudoflava</name>
    <name type="common">Pseudomonas carboxydoflava</name>
    <dbReference type="NCBI Taxonomy" id="47421"/>
    <lineage>
        <taxon>Bacteria</taxon>
        <taxon>Pseudomonadati</taxon>
        <taxon>Pseudomonadota</taxon>
        <taxon>Betaproteobacteria</taxon>
        <taxon>Burkholderiales</taxon>
        <taxon>Comamonadaceae</taxon>
        <taxon>Hydrogenophaga</taxon>
    </lineage>
</organism>
<name>A0A4P6WQN3_HYDPS</name>
<dbReference type="Proteomes" id="UP000293912">
    <property type="component" value="Chromosome"/>
</dbReference>
<gene>
    <name evidence="1" type="ORF">HPF_00135</name>
</gene>
<dbReference type="AlphaFoldDB" id="A0A4P6WQN3"/>
<evidence type="ECO:0000313" key="1">
    <source>
        <dbReference type="EMBL" id="QBM26062.1"/>
    </source>
</evidence>
<accession>A0A4P6WQN3</accession>
<proteinExistence type="predicted"/>
<dbReference type="KEGG" id="hpse:HPF_00135"/>